<evidence type="ECO:0000256" key="1">
    <source>
        <dbReference type="SAM" id="MobiDB-lite"/>
    </source>
</evidence>
<feature type="region of interest" description="Disordered" evidence="1">
    <location>
        <begin position="75"/>
        <end position="106"/>
    </location>
</feature>
<evidence type="ECO:0000313" key="4">
    <source>
        <dbReference type="Proteomes" id="UP001648503"/>
    </source>
</evidence>
<proteinExistence type="predicted"/>
<dbReference type="PANTHER" id="PTHR47805">
    <property type="entry name" value="SAGA-ASSOCIATED FACTOR 73"/>
    <property type="match status" value="1"/>
</dbReference>
<dbReference type="InterPro" id="IPR013243">
    <property type="entry name" value="SCA7_dom"/>
</dbReference>
<name>A0ABQ8FLZ1_9FUNG</name>
<organism evidence="3 4">
    <name type="scientific">Batrachochytrium salamandrivorans</name>
    <dbReference type="NCBI Taxonomy" id="1357716"/>
    <lineage>
        <taxon>Eukaryota</taxon>
        <taxon>Fungi</taxon>
        <taxon>Fungi incertae sedis</taxon>
        <taxon>Chytridiomycota</taxon>
        <taxon>Chytridiomycota incertae sedis</taxon>
        <taxon>Chytridiomycetes</taxon>
        <taxon>Rhizophydiales</taxon>
        <taxon>Rhizophydiales incertae sedis</taxon>
        <taxon>Batrachochytrium</taxon>
    </lineage>
</organism>
<sequence length="353" mass="36675">MASLKGKEHLSWAAFRQSLGFADDLYCLPASPKAIGIPAHEDLVVVSCSICSRPVLQSGFTKHFATCRRSAASGKSKTARSSVPSGTGVIKKKRSNPSSSSTSLGHSLSSSSLTATAVATAAASLAAVTAVTVAASAASAASAAATASVAQTAPEASLRSISTPITVEESPSVSVIAEGISPVSLKTVKAESSTKDSTKKVKGPINLDLQCGVIHDNGVQCARSITCKIHSVSLKRAVVGRTFTYDALYQEYQAKASLARGFRDAKSVIASKAAARPVIPLAVGAEKINQEEEVARVMAALRSHRPCALVATATPQQQQSISSLGIWMSYKSRMAMQDVFRDRDNTGSGFQAC</sequence>
<comment type="caution">
    <text evidence="3">The sequence shown here is derived from an EMBL/GenBank/DDBJ whole genome shotgun (WGS) entry which is preliminary data.</text>
</comment>
<protein>
    <recommendedName>
        <fullName evidence="2">SCA7 domain-containing protein</fullName>
    </recommendedName>
</protein>
<keyword evidence="4" id="KW-1185">Reference proteome</keyword>
<feature type="domain" description="SCA7" evidence="2">
    <location>
        <begin position="198"/>
        <end position="264"/>
    </location>
</feature>
<dbReference type="InterPro" id="IPR037804">
    <property type="entry name" value="SGF73"/>
</dbReference>
<gene>
    <name evidence="3" type="ORF">BASA50_002659</name>
</gene>
<dbReference type="Pfam" id="PF08313">
    <property type="entry name" value="SCA7"/>
    <property type="match status" value="1"/>
</dbReference>
<accession>A0ABQ8FLZ1</accession>
<dbReference type="PROSITE" id="PS51505">
    <property type="entry name" value="SCA7"/>
    <property type="match status" value="1"/>
</dbReference>
<dbReference type="Proteomes" id="UP001648503">
    <property type="component" value="Unassembled WGS sequence"/>
</dbReference>
<evidence type="ECO:0000313" key="3">
    <source>
        <dbReference type="EMBL" id="KAH6599975.1"/>
    </source>
</evidence>
<dbReference type="PANTHER" id="PTHR47805:SF1">
    <property type="entry name" value="SAGA-ASSOCIATED FACTOR 73"/>
    <property type="match status" value="1"/>
</dbReference>
<feature type="compositionally biased region" description="Polar residues" evidence="1">
    <location>
        <begin position="75"/>
        <end position="85"/>
    </location>
</feature>
<evidence type="ECO:0000259" key="2">
    <source>
        <dbReference type="PROSITE" id="PS51505"/>
    </source>
</evidence>
<dbReference type="Gene3D" id="6.10.140.1270">
    <property type="match status" value="1"/>
</dbReference>
<reference evidence="3 4" key="1">
    <citation type="submission" date="2021-02" db="EMBL/GenBank/DDBJ databases">
        <title>Variation within the Batrachochytrium salamandrivorans European outbreak.</title>
        <authorList>
            <person name="Kelly M."/>
            <person name="Pasmans F."/>
            <person name="Shea T.P."/>
            <person name="Munoz J.F."/>
            <person name="Carranza S."/>
            <person name="Cuomo C.A."/>
            <person name="Martel A."/>
        </authorList>
    </citation>
    <scope>NUCLEOTIDE SEQUENCE [LARGE SCALE GENOMIC DNA]</scope>
    <source>
        <strain evidence="3 4">AMFP18/2</strain>
    </source>
</reference>
<dbReference type="EMBL" id="JAFCIX010000053">
    <property type="protein sequence ID" value="KAH6599975.1"/>
    <property type="molecule type" value="Genomic_DNA"/>
</dbReference>